<evidence type="ECO:0000313" key="2">
    <source>
        <dbReference type="Proteomes" id="UP001499910"/>
    </source>
</evidence>
<evidence type="ECO:0000313" key="1">
    <source>
        <dbReference type="EMBL" id="GAA5069455.1"/>
    </source>
</evidence>
<keyword evidence="2" id="KW-1185">Reference proteome</keyword>
<gene>
    <name evidence="1" type="ORF">GCM10023209_11220</name>
</gene>
<dbReference type="EMBL" id="BAABHW010000001">
    <property type="protein sequence ID" value="GAA5069455.1"/>
    <property type="molecule type" value="Genomic_DNA"/>
</dbReference>
<dbReference type="Gene3D" id="3.40.50.300">
    <property type="entry name" value="P-loop containing nucleotide triphosphate hydrolases"/>
    <property type="match status" value="1"/>
</dbReference>
<proteinExistence type="predicted"/>
<dbReference type="SUPFAM" id="SSF52540">
    <property type="entry name" value="P-loop containing nucleoside triphosphate hydrolases"/>
    <property type="match status" value="1"/>
</dbReference>
<dbReference type="Proteomes" id="UP001499910">
    <property type="component" value="Unassembled WGS sequence"/>
</dbReference>
<protein>
    <recommendedName>
        <fullName evidence="3">ATPase</fullName>
    </recommendedName>
</protein>
<dbReference type="RefSeq" id="WP_259546194.1">
    <property type="nucleotide sequence ID" value="NZ_BAABHW010000001.1"/>
</dbReference>
<name>A0ABP9L1S4_9RHOB</name>
<accession>A0ABP9L1S4</accession>
<comment type="caution">
    <text evidence="1">The sequence shown here is derived from an EMBL/GenBank/DDBJ whole genome shotgun (WGS) entry which is preliminary data.</text>
</comment>
<dbReference type="InterPro" id="IPR027417">
    <property type="entry name" value="P-loop_NTPase"/>
</dbReference>
<reference evidence="2" key="1">
    <citation type="journal article" date="2019" name="Int. J. Syst. Evol. Microbiol.">
        <title>The Global Catalogue of Microorganisms (GCM) 10K type strain sequencing project: providing services to taxonomists for standard genome sequencing and annotation.</title>
        <authorList>
            <consortium name="The Broad Institute Genomics Platform"/>
            <consortium name="The Broad Institute Genome Sequencing Center for Infectious Disease"/>
            <person name="Wu L."/>
            <person name="Ma J."/>
        </authorList>
    </citation>
    <scope>NUCLEOTIDE SEQUENCE [LARGE SCALE GENOMIC DNA]</scope>
    <source>
        <strain evidence="2">JCM 18015</strain>
    </source>
</reference>
<organism evidence="1 2">
    <name type="scientific">[Roseibacterium] beibuensis</name>
    <dbReference type="NCBI Taxonomy" id="1193142"/>
    <lineage>
        <taxon>Bacteria</taxon>
        <taxon>Pseudomonadati</taxon>
        <taxon>Pseudomonadota</taxon>
        <taxon>Alphaproteobacteria</taxon>
        <taxon>Rhodobacterales</taxon>
        <taxon>Roseobacteraceae</taxon>
        <taxon>Roseicyclus</taxon>
    </lineage>
</organism>
<evidence type="ECO:0008006" key="3">
    <source>
        <dbReference type="Google" id="ProtNLM"/>
    </source>
</evidence>
<sequence>MPLLYDSPEAWLASPEKRLSVFGMSGLGKTRLASLLREHGDWFHYSIDYRIGTAYMGEHITDNLKRQAMQVPFLADLLRSDSIYIGSNIRFDNLAPLSTYLGKPGDPAKGGLPFDEYMRRQDLHRRAEINALLDTPAFIARAHDLYGYPHFVNDTGGSICEVVDPANPKDEVLCALSHHTLLVWIEGTEAHTDELIRRFDRAPKPMYYQPAFLRAEWASYLDQSGQSPETVDPDAFVRFAYARALAHRAPLYAAMAQHWGVSVTAAEVESVRDAADAEAMVAAALGRRAASA</sequence>